<reference evidence="1" key="1">
    <citation type="journal article" date="2018" name="PLoS Negl. Trop. Dis.">
        <title>Sialome diversity of ticks revealed by RNAseq of single tick salivary glands.</title>
        <authorList>
            <person name="Perner J."/>
            <person name="Kropackova S."/>
            <person name="Kopacek P."/>
            <person name="Ribeiro J.M."/>
        </authorList>
    </citation>
    <scope>NUCLEOTIDE SEQUENCE</scope>
    <source>
        <strain evidence="1">Siblings of single egg batch collected in Ceske Budejovice</strain>
        <tissue evidence="1">Salivary glands</tissue>
    </source>
</reference>
<protein>
    <submittedName>
        <fullName evidence="1">Putative secreted protein</fullName>
    </submittedName>
</protein>
<evidence type="ECO:0000313" key="1">
    <source>
        <dbReference type="EMBL" id="JAR89345.1"/>
    </source>
</evidence>
<name>A0A147BGC4_IXORI</name>
<sequence>MSVRPLASSMMSSALCRCSSSSRLLLALFSTSKAFCARSRSSGFLSGCTRMESLRYCFLMSSSGTSGSICSTSKGFRLKYVEPGRSSRSICCLGVRTESRFSISFTSVKKLCRIESSTTAASSAR</sequence>
<dbReference type="EMBL" id="GEGO01006059">
    <property type="protein sequence ID" value="JAR89345.1"/>
    <property type="molecule type" value="Transcribed_RNA"/>
</dbReference>
<proteinExistence type="predicted"/>
<accession>A0A147BGC4</accession>
<organism evidence="1">
    <name type="scientific">Ixodes ricinus</name>
    <name type="common">Common tick</name>
    <name type="synonym">Acarus ricinus</name>
    <dbReference type="NCBI Taxonomy" id="34613"/>
    <lineage>
        <taxon>Eukaryota</taxon>
        <taxon>Metazoa</taxon>
        <taxon>Ecdysozoa</taxon>
        <taxon>Arthropoda</taxon>
        <taxon>Chelicerata</taxon>
        <taxon>Arachnida</taxon>
        <taxon>Acari</taxon>
        <taxon>Parasitiformes</taxon>
        <taxon>Ixodida</taxon>
        <taxon>Ixodoidea</taxon>
        <taxon>Ixodidae</taxon>
        <taxon>Ixodinae</taxon>
        <taxon>Ixodes</taxon>
    </lineage>
</organism>
<dbReference type="AlphaFoldDB" id="A0A147BGC4"/>